<gene>
    <name evidence="3" type="ORF">CBOVIS_LOCUS8902</name>
</gene>
<comment type="caution">
    <text evidence="3">The sequence shown here is derived from an EMBL/GenBank/DDBJ whole genome shotgun (WGS) entry which is preliminary data.</text>
</comment>
<evidence type="ECO:0000313" key="4">
    <source>
        <dbReference type="Proteomes" id="UP000494206"/>
    </source>
</evidence>
<proteinExistence type="predicted"/>
<organism evidence="3 4">
    <name type="scientific">Caenorhabditis bovis</name>
    <dbReference type="NCBI Taxonomy" id="2654633"/>
    <lineage>
        <taxon>Eukaryota</taxon>
        <taxon>Metazoa</taxon>
        <taxon>Ecdysozoa</taxon>
        <taxon>Nematoda</taxon>
        <taxon>Chromadorea</taxon>
        <taxon>Rhabditida</taxon>
        <taxon>Rhabditina</taxon>
        <taxon>Rhabditomorpha</taxon>
        <taxon>Rhabditoidea</taxon>
        <taxon>Rhabditidae</taxon>
        <taxon>Peloderinae</taxon>
        <taxon>Caenorhabditis</taxon>
    </lineage>
</organism>
<sequence>MRLMSKSQEPNCGVDNGDDENSSNFADSLMSLIPIPSTSDETFVQTKKGKFGRPKKQPAFSSYRSYEERDIEFFIHKVSDNEQIWNRAHKKHFEPAFIHATFDKIECSCQFLTRRNGENAARLWSELASEYKREKSMLDTNGAEFAFPFMDSMWFLEPDAGKMNGTSRTIGEASKTRKRTLSQENPMEKLDESIQRLIRSLDRIAEAETIQKSTRNVHSDLIEHILAFFEQIPKQKHLEFKCKIVMFLEQFKQ</sequence>
<feature type="domain" description="MADF" evidence="2">
    <location>
        <begin position="73"/>
        <end position="161"/>
    </location>
</feature>
<keyword evidence="4" id="KW-1185">Reference proteome</keyword>
<name>A0A8S1EZ34_9PELO</name>
<evidence type="ECO:0000313" key="3">
    <source>
        <dbReference type="EMBL" id="CAB3406895.1"/>
    </source>
</evidence>
<dbReference type="OrthoDB" id="5777370at2759"/>
<accession>A0A8S1EZ34</accession>
<reference evidence="3 4" key="1">
    <citation type="submission" date="2020-04" db="EMBL/GenBank/DDBJ databases">
        <authorList>
            <person name="Laetsch R D."/>
            <person name="Stevens L."/>
            <person name="Kumar S."/>
            <person name="Blaxter L. M."/>
        </authorList>
    </citation>
    <scope>NUCLEOTIDE SEQUENCE [LARGE SCALE GENOMIC DNA]</scope>
</reference>
<dbReference type="AlphaFoldDB" id="A0A8S1EZ34"/>
<feature type="compositionally biased region" description="Polar residues" evidence="1">
    <location>
        <begin position="1"/>
        <end position="10"/>
    </location>
</feature>
<evidence type="ECO:0000256" key="1">
    <source>
        <dbReference type="SAM" id="MobiDB-lite"/>
    </source>
</evidence>
<dbReference type="EMBL" id="CADEPM010000005">
    <property type="protein sequence ID" value="CAB3406895.1"/>
    <property type="molecule type" value="Genomic_DNA"/>
</dbReference>
<feature type="region of interest" description="Disordered" evidence="1">
    <location>
        <begin position="1"/>
        <end position="25"/>
    </location>
</feature>
<protein>
    <recommendedName>
        <fullName evidence="2">MADF domain-containing protein</fullName>
    </recommendedName>
</protein>
<dbReference type="InterPro" id="IPR006578">
    <property type="entry name" value="MADF-dom"/>
</dbReference>
<dbReference type="PROSITE" id="PS51029">
    <property type="entry name" value="MADF"/>
    <property type="match status" value="1"/>
</dbReference>
<evidence type="ECO:0000259" key="2">
    <source>
        <dbReference type="PROSITE" id="PS51029"/>
    </source>
</evidence>
<dbReference type="Proteomes" id="UP000494206">
    <property type="component" value="Unassembled WGS sequence"/>
</dbReference>